<dbReference type="Pfam" id="PF01212">
    <property type="entry name" value="Beta_elim_lyase"/>
    <property type="match status" value="1"/>
</dbReference>
<dbReference type="Gene3D" id="3.90.1150.10">
    <property type="entry name" value="Aspartate Aminotransferase, domain 1"/>
    <property type="match status" value="1"/>
</dbReference>
<evidence type="ECO:0000313" key="6">
    <source>
        <dbReference type="Proteomes" id="UP000069902"/>
    </source>
</evidence>
<organism evidence="5 6">
    <name type="scientific">Candidatus Protochlamydia naegleriophila</name>
    <dbReference type="NCBI Taxonomy" id="389348"/>
    <lineage>
        <taxon>Bacteria</taxon>
        <taxon>Pseudomonadati</taxon>
        <taxon>Chlamydiota</taxon>
        <taxon>Chlamydiia</taxon>
        <taxon>Parachlamydiales</taxon>
        <taxon>Parachlamydiaceae</taxon>
        <taxon>Candidatus Protochlamydia</taxon>
    </lineage>
</organism>
<dbReference type="Proteomes" id="UP000069902">
    <property type="component" value="Chromosome cPNK"/>
</dbReference>
<feature type="domain" description="Aromatic amino acid beta-eliminating lyase/threonine aldolase" evidence="4">
    <location>
        <begin position="6"/>
        <end position="291"/>
    </location>
</feature>
<name>A0A0U5CQ45_9BACT</name>
<gene>
    <name evidence="5" type="primary">ltaE</name>
    <name evidence="5" type="ORF">PNK_1323</name>
</gene>
<dbReference type="CDD" id="cd06502">
    <property type="entry name" value="TA_like"/>
    <property type="match status" value="1"/>
</dbReference>
<dbReference type="KEGG" id="pnl:PNK_1323"/>
<evidence type="ECO:0000313" key="5">
    <source>
        <dbReference type="EMBL" id="CUI16940.1"/>
    </source>
</evidence>
<evidence type="ECO:0000259" key="4">
    <source>
        <dbReference type="Pfam" id="PF01212"/>
    </source>
</evidence>
<proteinExistence type="inferred from homology"/>
<comment type="cofactor">
    <cofactor evidence="1">
        <name>pyridoxal 5'-phosphate</name>
        <dbReference type="ChEBI" id="CHEBI:597326"/>
    </cofactor>
</comment>
<keyword evidence="3" id="KW-0663">Pyridoxal phosphate</keyword>
<reference evidence="6" key="1">
    <citation type="submission" date="2015-09" db="EMBL/GenBank/DDBJ databases">
        <authorList>
            <person name="Bertelli C."/>
        </authorList>
    </citation>
    <scope>NUCLEOTIDE SEQUENCE [LARGE SCALE GENOMIC DNA]</scope>
    <source>
        <strain evidence="6">KNic</strain>
    </source>
</reference>
<evidence type="ECO:0000256" key="1">
    <source>
        <dbReference type="ARBA" id="ARBA00001933"/>
    </source>
</evidence>
<dbReference type="PANTHER" id="PTHR48097:SF5">
    <property type="entry name" value="LOW SPECIFICITY L-THREONINE ALDOLASE"/>
    <property type="match status" value="1"/>
</dbReference>
<dbReference type="PANTHER" id="PTHR48097">
    <property type="entry name" value="L-THREONINE ALDOLASE-RELATED"/>
    <property type="match status" value="1"/>
</dbReference>
<dbReference type="InterPro" id="IPR015421">
    <property type="entry name" value="PyrdxlP-dep_Trfase_major"/>
</dbReference>
<dbReference type="STRING" id="389348.PNK_1323"/>
<evidence type="ECO:0000256" key="2">
    <source>
        <dbReference type="ARBA" id="ARBA00006966"/>
    </source>
</evidence>
<sequence length="345" mass="38353">MIGKSFASDNYAGIHPHILKAIHDANEGHAQAYGNDRYTQDAIALFKQHLGQTIDVYFVCNGTAANVLSLNTLLKSHQAIICADSAHINVDECGSAEKYTGCKLLTVATKDGKLTVEGIAHYLTLRGNQHKVQPKLISISQSTESGTVYTLEEIKQITDFAHANNLFVHMDGSRLSNAIVSLNTNLAAMTKEAGIDVLSFGGTKNGMMMGEAVIFFNKELAEDFPYIRKQGMQLISKMRFISTQFIALLKDDLWLKNARQANAMAQLLANEIKKIPAIKLSQEPQANAVFACLDPKLIPLLQEKYYFYIWNETLSEVRWMTSWDTTAEDIQNFVACIKQTLQSHS</sequence>
<keyword evidence="5" id="KW-0456">Lyase</keyword>
<dbReference type="RefSeq" id="WP_059061099.1">
    <property type="nucleotide sequence ID" value="NZ_LN879502.1"/>
</dbReference>
<dbReference type="Gene3D" id="3.40.640.10">
    <property type="entry name" value="Type I PLP-dependent aspartate aminotransferase-like (Major domain)"/>
    <property type="match status" value="1"/>
</dbReference>
<dbReference type="EMBL" id="LN879502">
    <property type="protein sequence ID" value="CUI16940.1"/>
    <property type="molecule type" value="Genomic_DNA"/>
</dbReference>
<evidence type="ECO:0000256" key="3">
    <source>
        <dbReference type="ARBA" id="ARBA00022898"/>
    </source>
</evidence>
<protein>
    <submittedName>
        <fullName evidence="5">Low specificity L-threonine aldolase</fullName>
        <ecNumber evidence="5">4.1.2.48</ecNumber>
    </submittedName>
</protein>
<dbReference type="GO" id="GO:0006520">
    <property type="term" value="P:amino acid metabolic process"/>
    <property type="evidence" value="ECO:0007669"/>
    <property type="project" value="InterPro"/>
</dbReference>
<dbReference type="InterPro" id="IPR015424">
    <property type="entry name" value="PyrdxlP-dep_Trfase"/>
</dbReference>
<dbReference type="InParanoid" id="A0A0U5CQ45"/>
<keyword evidence="6" id="KW-1185">Reference proteome</keyword>
<dbReference type="InterPro" id="IPR015422">
    <property type="entry name" value="PyrdxlP-dep_Trfase_small"/>
</dbReference>
<dbReference type="AlphaFoldDB" id="A0A0U5CQ45"/>
<accession>A0A0U5CQ45</accession>
<comment type="similarity">
    <text evidence="2">Belongs to the threonine aldolase family.</text>
</comment>
<dbReference type="InterPro" id="IPR001597">
    <property type="entry name" value="ArAA_b-elim_lyase/Thr_aldolase"/>
</dbReference>
<dbReference type="GO" id="GO:0016829">
    <property type="term" value="F:lyase activity"/>
    <property type="evidence" value="ECO:0007669"/>
    <property type="project" value="UniProtKB-KW"/>
</dbReference>
<dbReference type="PATRIC" id="fig|389348.3.peg.1483"/>
<dbReference type="EC" id="4.1.2.48" evidence="5"/>
<dbReference type="SUPFAM" id="SSF53383">
    <property type="entry name" value="PLP-dependent transferases"/>
    <property type="match status" value="1"/>
</dbReference>